<feature type="signal peptide" evidence="1">
    <location>
        <begin position="1"/>
        <end position="17"/>
    </location>
</feature>
<organism evidence="2 3">
    <name type="scientific">Mucor plumbeus</name>
    <dbReference type="NCBI Taxonomy" id="97098"/>
    <lineage>
        <taxon>Eukaryota</taxon>
        <taxon>Fungi</taxon>
        <taxon>Fungi incertae sedis</taxon>
        <taxon>Mucoromycota</taxon>
        <taxon>Mucoromycotina</taxon>
        <taxon>Mucoromycetes</taxon>
        <taxon>Mucorales</taxon>
        <taxon>Mucorineae</taxon>
        <taxon>Mucoraceae</taxon>
        <taxon>Mucor</taxon>
    </lineage>
</organism>
<gene>
    <name evidence="2" type="ORF">INT46_000389</name>
</gene>
<comment type="caution">
    <text evidence="2">The sequence shown here is derived from an EMBL/GenBank/DDBJ whole genome shotgun (WGS) entry which is preliminary data.</text>
</comment>
<dbReference type="EMBL" id="JAEPRC010000788">
    <property type="protein sequence ID" value="KAG2191799.1"/>
    <property type="molecule type" value="Genomic_DNA"/>
</dbReference>
<reference evidence="2" key="1">
    <citation type="submission" date="2020-12" db="EMBL/GenBank/DDBJ databases">
        <title>Metabolic potential, ecology and presence of endohyphal bacteria is reflected in genomic diversity of Mucoromycotina.</title>
        <authorList>
            <person name="Muszewska A."/>
            <person name="Okrasinska A."/>
            <person name="Steczkiewicz K."/>
            <person name="Drgas O."/>
            <person name="Orlowska M."/>
            <person name="Perlinska-Lenart U."/>
            <person name="Aleksandrzak-Piekarczyk T."/>
            <person name="Szatraj K."/>
            <person name="Zielenkiewicz U."/>
            <person name="Pilsyk S."/>
            <person name="Malc E."/>
            <person name="Mieczkowski P."/>
            <person name="Kruszewska J.S."/>
            <person name="Biernat P."/>
            <person name="Pawlowska J."/>
        </authorList>
    </citation>
    <scope>NUCLEOTIDE SEQUENCE</scope>
    <source>
        <strain evidence="2">CBS 226.32</strain>
    </source>
</reference>
<protein>
    <recommendedName>
        <fullName evidence="4">Coth-domain-containing protein</fullName>
    </recommendedName>
</protein>
<keyword evidence="3" id="KW-1185">Reference proteome</keyword>
<dbReference type="PANTHER" id="PTHR40050:SF1">
    <property type="entry name" value="INNER SPORE COAT PROTEIN H"/>
    <property type="match status" value="1"/>
</dbReference>
<dbReference type="OrthoDB" id="10267127at2759"/>
<dbReference type="AlphaFoldDB" id="A0A8H7UV06"/>
<dbReference type="Pfam" id="PF08757">
    <property type="entry name" value="CotH"/>
    <property type="match status" value="1"/>
</dbReference>
<proteinExistence type="predicted"/>
<evidence type="ECO:0000313" key="3">
    <source>
        <dbReference type="Proteomes" id="UP000650833"/>
    </source>
</evidence>
<accession>A0A8H7UV06</accession>
<keyword evidence="1" id="KW-0732">Signal</keyword>
<dbReference type="PANTHER" id="PTHR40050">
    <property type="entry name" value="INNER SPORE COAT PROTEIN H"/>
    <property type="match status" value="1"/>
</dbReference>
<dbReference type="InterPro" id="IPR014867">
    <property type="entry name" value="Spore_coat_CotH_CotH2/3/7"/>
</dbReference>
<evidence type="ECO:0008006" key="4">
    <source>
        <dbReference type="Google" id="ProtNLM"/>
    </source>
</evidence>
<feature type="chain" id="PRO_5034609882" description="Coth-domain-containing protein" evidence="1">
    <location>
        <begin position="18"/>
        <end position="589"/>
    </location>
</feature>
<evidence type="ECO:0000313" key="2">
    <source>
        <dbReference type="EMBL" id="KAG2191799.1"/>
    </source>
</evidence>
<dbReference type="Proteomes" id="UP000650833">
    <property type="component" value="Unassembled WGS sequence"/>
</dbReference>
<name>A0A8H7UV06_9FUNG</name>
<evidence type="ECO:0000256" key="1">
    <source>
        <dbReference type="SAM" id="SignalP"/>
    </source>
</evidence>
<sequence>MSFTFIAIFVYCSTVFADTLYSVISDDPTLDTGVIINNNVYKLQPTAESNILFQGIAPSNVNYSYAKLQKDTTTIVEQEKFSRPAVSVKQTPNEFFNRNWNSKDVSTFEPISSITKNFNRRDDNELHPVGEIPTIHVIAAQTDIDSLHAHYKQEIEIMVNVTYISTNMIKTFSNVKFEIGGRSSRQFTKFAYNIKLNKDQDDDNLSGYQKLKLRTTVSDPSYMREYLATEMLVAANQPATKASYARLFINNRPIGLFIVMEKYDKKWLANEFNNGASKYANGILYEGEGGSRNSVRADLSYKGDDPSAYNSSAYSVSEKSKLGVESLDDLASFIKFINNQREFQKTANTEAISATVPDWEKQLDVENFLVAMAFEFLHGFWDGYLQNSNNYFLYKSPETNRFVWISWDYDYVMGSGPVNMKSISQGDYTTYLGFDTRPLTIALLNVPEFKAMFENNLKTIVEQIYNPSKANPVIDSISNLIQDDVAWDKTLPHVRKGLEFWTFSLENLKNGNFNNNTNQNEGVPSTLSITTGIDFLLRLNSNIGWKKAVDGSTGHVSLFGVKEWINLKYKNYYKKTSYKPLIPFLPLKN</sequence>